<dbReference type="Gene3D" id="2.40.50.140">
    <property type="entry name" value="Nucleic acid-binding proteins"/>
    <property type="match status" value="1"/>
</dbReference>
<keyword evidence="1" id="KW-0175">Coiled coil</keyword>
<dbReference type="SMART" id="SM00955">
    <property type="entry name" value="RNB"/>
    <property type="match status" value="1"/>
</dbReference>
<evidence type="ECO:0000313" key="3">
    <source>
        <dbReference type="EMBL" id="HGS21138.1"/>
    </source>
</evidence>
<organism evidence="3">
    <name type="scientific">Anaerolinea thermolimosa</name>
    <dbReference type="NCBI Taxonomy" id="229919"/>
    <lineage>
        <taxon>Bacteria</taxon>
        <taxon>Bacillati</taxon>
        <taxon>Chloroflexota</taxon>
        <taxon>Anaerolineae</taxon>
        <taxon>Anaerolineales</taxon>
        <taxon>Anaerolineaceae</taxon>
        <taxon>Anaerolinea</taxon>
    </lineage>
</organism>
<dbReference type="InterPro" id="IPR001900">
    <property type="entry name" value="RNase_II/R"/>
</dbReference>
<dbReference type="InterPro" id="IPR012340">
    <property type="entry name" value="NA-bd_OB-fold"/>
</dbReference>
<comment type="caution">
    <text evidence="3">The sequence shown here is derived from an EMBL/GenBank/DDBJ whole genome shotgun (WGS) entry which is preliminary data.</text>
</comment>
<feature type="coiled-coil region" evidence="1">
    <location>
        <begin position="120"/>
        <end position="147"/>
    </location>
</feature>
<proteinExistence type="predicted"/>
<dbReference type="PANTHER" id="PTHR23355:SF42">
    <property type="entry name" value="RIBONUCLEASE II, CHLOROPLASTIC_MITOCHONDRIAL"/>
    <property type="match status" value="1"/>
</dbReference>
<dbReference type="PANTHER" id="PTHR23355">
    <property type="entry name" value="RIBONUCLEASE"/>
    <property type="match status" value="1"/>
</dbReference>
<feature type="domain" description="RNB" evidence="2">
    <location>
        <begin position="231"/>
        <end position="504"/>
    </location>
</feature>
<dbReference type="InterPro" id="IPR036388">
    <property type="entry name" value="WH-like_DNA-bd_sf"/>
</dbReference>
<protein>
    <submittedName>
        <fullName evidence="3">RNB domain-containing ribonuclease</fullName>
    </submittedName>
</protein>
<dbReference type="EMBL" id="DSYK01000238">
    <property type="protein sequence ID" value="HGS21138.1"/>
    <property type="molecule type" value="Genomic_DNA"/>
</dbReference>
<dbReference type="SUPFAM" id="SSF50249">
    <property type="entry name" value="Nucleic acid-binding proteins"/>
    <property type="match status" value="2"/>
</dbReference>
<dbReference type="GO" id="GO:0006402">
    <property type="term" value="P:mRNA catabolic process"/>
    <property type="evidence" value="ECO:0007669"/>
    <property type="project" value="TreeGrafter"/>
</dbReference>
<gene>
    <name evidence="3" type="ORF">ENT37_04635</name>
</gene>
<name>A0A7C4KGW1_9CHLR</name>
<dbReference type="Pfam" id="PF00773">
    <property type="entry name" value="RNB"/>
    <property type="match status" value="2"/>
</dbReference>
<dbReference type="InterPro" id="IPR050180">
    <property type="entry name" value="RNR_Ribonuclease"/>
</dbReference>
<dbReference type="GO" id="GO:0003723">
    <property type="term" value="F:RNA binding"/>
    <property type="evidence" value="ECO:0007669"/>
    <property type="project" value="InterPro"/>
</dbReference>
<dbReference type="Pfam" id="PF23161">
    <property type="entry name" value="HTH_RNase_II"/>
    <property type="match status" value="1"/>
</dbReference>
<dbReference type="GO" id="GO:0000175">
    <property type="term" value="F:3'-5'-RNA exonuclease activity"/>
    <property type="evidence" value="ECO:0007669"/>
    <property type="project" value="TreeGrafter"/>
</dbReference>
<evidence type="ECO:0000256" key="1">
    <source>
        <dbReference type="SAM" id="Coils"/>
    </source>
</evidence>
<dbReference type="GO" id="GO:0000932">
    <property type="term" value="C:P-body"/>
    <property type="evidence" value="ECO:0007669"/>
    <property type="project" value="TreeGrafter"/>
</dbReference>
<sequence length="608" mass="68034">MTDSEKNIHPGALVLYRKRAARVVQAGERLEIDLDGEKLRVRPKDVELLHPGPVESLKELRPLPGEMRAAWEILAGTTTTLAELAELAFGEYSPASAWAAWRFVAEGFYFTGSPTAVRALTLEEVQAQEAERAAREAEERAWEAFLERARRGERSSNDERFYKEVEQMALGSLSRCRALRELGRAETPENAHALLLELGVWNAMVNPYPRRLRLPLSPPDLPLPNLPDEPRVDLTHLPAYAIDDEGSDTPDDAISLEGERLWVHVADVAAIVTPGSPLDLEAQSRGETLHLPEGYIPLFPPEMTTRLGLGIQPVSPALSFGIELNARGEIAAVEIQPSWVKVTRLSYEEADLRMDEALFRELEERLNVHRARRLMDGAVDIDLPEVKIHVASDGTVMINPVQPLRSRRIVEEAMILTGEATAHYALWRGLAMPFSVQEEPEARVPHDTLAGMFAMRRFLRRSQYRAVAGGHSGLGLSAYVQATSPLRRYLDVVAHQQLRASLKSERLLDESEILERIGMLEAVLPALRQAEVLSERHWTLVYLLQHPRWKGKAVLVERRGTTEVWLIPDLALEVRAHLGGSFEVGEESLVEVRSIDLPNLEFLIGIAT</sequence>
<reference evidence="3" key="1">
    <citation type="journal article" date="2020" name="mSystems">
        <title>Genome- and Community-Level Interaction Insights into Carbon Utilization and Element Cycling Functions of Hydrothermarchaeota in Hydrothermal Sediment.</title>
        <authorList>
            <person name="Zhou Z."/>
            <person name="Liu Y."/>
            <person name="Xu W."/>
            <person name="Pan J."/>
            <person name="Luo Z.H."/>
            <person name="Li M."/>
        </authorList>
    </citation>
    <scope>NUCLEOTIDE SEQUENCE [LARGE SCALE GENOMIC DNA]</scope>
    <source>
        <strain evidence="3">SpSt-573</strain>
    </source>
</reference>
<dbReference type="Gene3D" id="1.10.10.10">
    <property type="entry name" value="Winged helix-like DNA-binding domain superfamily/Winged helix DNA-binding domain"/>
    <property type="match status" value="1"/>
</dbReference>
<dbReference type="AlphaFoldDB" id="A0A7C4KGW1"/>
<accession>A0A7C4KGW1</accession>
<dbReference type="InterPro" id="IPR056404">
    <property type="entry name" value="HTH_RNase_II"/>
</dbReference>
<evidence type="ECO:0000259" key="2">
    <source>
        <dbReference type="SMART" id="SM00955"/>
    </source>
</evidence>